<comment type="caution">
    <text evidence="2">The sequence shown here is derived from an EMBL/GenBank/DDBJ whole genome shotgun (WGS) entry which is preliminary data.</text>
</comment>
<feature type="compositionally biased region" description="Polar residues" evidence="1">
    <location>
        <begin position="1"/>
        <end position="12"/>
    </location>
</feature>
<evidence type="ECO:0000313" key="2">
    <source>
        <dbReference type="EMBL" id="RXN26697.1"/>
    </source>
</evidence>
<dbReference type="Proteomes" id="UP000290572">
    <property type="component" value="Unassembled WGS sequence"/>
</dbReference>
<accession>A0A498NCG0</accession>
<feature type="region of interest" description="Disordered" evidence="1">
    <location>
        <begin position="1"/>
        <end position="64"/>
    </location>
</feature>
<dbReference type="AlphaFoldDB" id="A0A498NCG0"/>
<evidence type="ECO:0000256" key="1">
    <source>
        <dbReference type="SAM" id="MobiDB-lite"/>
    </source>
</evidence>
<name>A0A498NCG0_LABRO</name>
<feature type="compositionally biased region" description="Basic residues" evidence="1">
    <location>
        <begin position="100"/>
        <end position="110"/>
    </location>
</feature>
<feature type="region of interest" description="Disordered" evidence="1">
    <location>
        <begin position="86"/>
        <end position="110"/>
    </location>
</feature>
<keyword evidence="3" id="KW-1185">Reference proteome</keyword>
<evidence type="ECO:0000313" key="3">
    <source>
        <dbReference type="Proteomes" id="UP000290572"/>
    </source>
</evidence>
<feature type="compositionally biased region" description="Polar residues" evidence="1">
    <location>
        <begin position="51"/>
        <end position="60"/>
    </location>
</feature>
<organism evidence="2 3">
    <name type="scientific">Labeo rohita</name>
    <name type="common">Indian major carp</name>
    <name type="synonym">Cyprinus rohita</name>
    <dbReference type="NCBI Taxonomy" id="84645"/>
    <lineage>
        <taxon>Eukaryota</taxon>
        <taxon>Metazoa</taxon>
        <taxon>Chordata</taxon>
        <taxon>Craniata</taxon>
        <taxon>Vertebrata</taxon>
        <taxon>Euteleostomi</taxon>
        <taxon>Actinopterygii</taxon>
        <taxon>Neopterygii</taxon>
        <taxon>Teleostei</taxon>
        <taxon>Ostariophysi</taxon>
        <taxon>Cypriniformes</taxon>
        <taxon>Cyprinidae</taxon>
        <taxon>Labeoninae</taxon>
        <taxon>Labeonini</taxon>
        <taxon>Labeo</taxon>
    </lineage>
</organism>
<sequence>MENLPKLSSSQALRLLVSDPQVEPARMKHRKRSLGDADIHRPKAARPSGAQHKTTPTLTGPTRGASLLQVAQQDRGELLLSQRSHVVKDAAQSPNATVQRSKHMVRTMPH</sequence>
<dbReference type="EMBL" id="QBIY01012181">
    <property type="protein sequence ID" value="RXN26697.1"/>
    <property type="molecule type" value="Genomic_DNA"/>
</dbReference>
<protein>
    <submittedName>
        <fullName evidence="2">Uncharacterized protein</fullName>
    </submittedName>
</protein>
<gene>
    <name evidence="2" type="ORF">ROHU_005673</name>
</gene>
<reference evidence="2 3" key="1">
    <citation type="submission" date="2018-03" db="EMBL/GenBank/DDBJ databases">
        <title>Draft genome sequence of Rohu Carp (Labeo rohita).</title>
        <authorList>
            <person name="Das P."/>
            <person name="Kushwaha B."/>
            <person name="Joshi C.G."/>
            <person name="Kumar D."/>
            <person name="Nagpure N.S."/>
            <person name="Sahoo L."/>
            <person name="Das S.P."/>
            <person name="Bit A."/>
            <person name="Patnaik S."/>
            <person name="Meher P.K."/>
            <person name="Jayasankar P."/>
            <person name="Koringa P.G."/>
            <person name="Patel N.V."/>
            <person name="Hinsu A.T."/>
            <person name="Kumar R."/>
            <person name="Pandey M."/>
            <person name="Agarwal S."/>
            <person name="Srivastava S."/>
            <person name="Singh M."/>
            <person name="Iquebal M.A."/>
            <person name="Jaiswal S."/>
            <person name="Angadi U.B."/>
            <person name="Kumar N."/>
            <person name="Raza M."/>
            <person name="Shah T.M."/>
            <person name="Rai A."/>
            <person name="Jena J.K."/>
        </authorList>
    </citation>
    <scope>NUCLEOTIDE SEQUENCE [LARGE SCALE GENOMIC DNA]</scope>
    <source>
        <strain evidence="2">DASCIFA01</strain>
        <tissue evidence="2">Testis</tissue>
    </source>
</reference>
<proteinExistence type="predicted"/>